<name>A0ABS5XFT3_9GAMM</name>
<keyword evidence="2" id="KW-0315">Glutamine amidotransferase</keyword>
<dbReference type="InterPro" id="IPR044992">
    <property type="entry name" value="ChyE-like"/>
</dbReference>
<evidence type="ECO:0000313" key="2">
    <source>
        <dbReference type="EMBL" id="MBT8766515.1"/>
    </source>
</evidence>
<dbReference type="InterPro" id="IPR017926">
    <property type="entry name" value="GATASE"/>
</dbReference>
<dbReference type="CDD" id="cd01741">
    <property type="entry name" value="GATase1_1"/>
    <property type="match status" value="1"/>
</dbReference>
<dbReference type="Gene3D" id="3.40.50.880">
    <property type="match status" value="1"/>
</dbReference>
<dbReference type="InterPro" id="IPR029062">
    <property type="entry name" value="Class_I_gatase-like"/>
</dbReference>
<sequence length="243" mass="26542">MKPEPLKICILENGLTPADLIDEFGSYPAMIERWISPFLPGAAFTYISPVRGEALPNLEAFDGYILSGSRYSTYEKAPWMLSLIDFLQALKEKRIAVFGICFGHQIMADAYGGQTTKAKNGWGVGAQVYEYVNGASPKAAASFIFHQDQVTTLPPGASCIGGSSHCTNGVLAYDFPAISVQFHPEFTTAYIQALATKFRGTLLPEEISNKALDSIESLEVDNSQIAHWAASFFRKHAYSIPVS</sequence>
<protein>
    <submittedName>
        <fullName evidence="2">Type 1 glutamine amidotransferase</fullName>
    </submittedName>
</protein>
<dbReference type="PANTHER" id="PTHR42695:SF5">
    <property type="entry name" value="GLUTAMINE AMIDOTRANSFERASE YLR126C-RELATED"/>
    <property type="match status" value="1"/>
</dbReference>
<dbReference type="EMBL" id="JAGTIS010000004">
    <property type="protein sequence ID" value="MBT8766515.1"/>
    <property type="molecule type" value="Genomic_DNA"/>
</dbReference>
<dbReference type="PROSITE" id="PS51273">
    <property type="entry name" value="GATASE_TYPE_1"/>
    <property type="match status" value="1"/>
</dbReference>
<reference evidence="2 3" key="1">
    <citation type="submission" date="2021-04" db="EMBL/GenBank/DDBJ databases">
        <title>Pseudomonas boanensis sp. nov., a bacterium isolated from river water used for household purposes in Boane District, Mozambique.</title>
        <authorList>
            <person name="Nicklasson M."/>
            <person name="Martin-Rodriguez A.J."/>
            <person name="Thorell K."/>
            <person name="Neves L."/>
            <person name="Mussagy A."/>
            <person name="Rydberg H.A."/>
            <person name="Hernroth B."/>
            <person name="Svensson-Stadler L."/>
            <person name="Sjoling A."/>
        </authorList>
    </citation>
    <scope>NUCLEOTIDE SEQUENCE [LARGE SCALE GENOMIC DNA]</scope>
    <source>
        <strain evidence="2 3">DB1</strain>
    </source>
</reference>
<accession>A0ABS5XFT3</accession>
<gene>
    <name evidence="2" type="ORF">J7302_10285</name>
</gene>
<evidence type="ECO:0000259" key="1">
    <source>
        <dbReference type="Pfam" id="PF00117"/>
    </source>
</evidence>
<dbReference type="Proteomes" id="UP001519667">
    <property type="component" value="Unassembled WGS sequence"/>
</dbReference>
<keyword evidence="3" id="KW-1185">Reference proteome</keyword>
<organism evidence="2 3">
    <name type="scientific">Metapseudomonas boanensis</name>
    <dbReference type="NCBI Taxonomy" id="2822138"/>
    <lineage>
        <taxon>Bacteria</taxon>
        <taxon>Pseudomonadati</taxon>
        <taxon>Pseudomonadota</taxon>
        <taxon>Gammaproteobacteria</taxon>
        <taxon>Pseudomonadales</taxon>
        <taxon>Pseudomonadaceae</taxon>
        <taxon>Metapseudomonas</taxon>
    </lineage>
</organism>
<dbReference type="Pfam" id="PF00117">
    <property type="entry name" value="GATase"/>
    <property type="match status" value="1"/>
</dbReference>
<proteinExistence type="predicted"/>
<evidence type="ECO:0000313" key="3">
    <source>
        <dbReference type="Proteomes" id="UP001519667"/>
    </source>
</evidence>
<dbReference type="PANTHER" id="PTHR42695">
    <property type="entry name" value="GLUTAMINE AMIDOTRANSFERASE YLR126C-RELATED"/>
    <property type="match status" value="1"/>
</dbReference>
<dbReference type="SUPFAM" id="SSF52317">
    <property type="entry name" value="Class I glutamine amidotransferase-like"/>
    <property type="match status" value="1"/>
</dbReference>
<dbReference type="RefSeq" id="WP_215373520.1">
    <property type="nucleotide sequence ID" value="NZ_JAGTIS010000004.1"/>
</dbReference>
<feature type="domain" description="Glutamine amidotransferase" evidence="1">
    <location>
        <begin position="58"/>
        <end position="188"/>
    </location>
</feature>
<comment type="caution">
    <text evidence="2">The sequence shown here is derived from an EMBL/GenBank/DDBJ whole genome shotgun (WGS) entry which is preliminary data.</text>
</comment>